<protein>
    <submittedName>
        <fullName evidence="1">Uncharacterized protein</fullName>
    </submittedName>
</protein>
<organism evidence="1">
    <name type="scientific">mine drainage metagenome</name>
    <dbReference type="NCBI Taxonomy" id="410659"/>
    <lineage>
        <taxon>unclassified sequences</taxon>
        <taxon>metagenomes</taxon>
        <taxon>ecological metagenomes</taxon>
    </lineage>
</organism>
<gene>
    <name evidence="1" type="ORF">CARN5_2536</name>
</gene>
<name>E6QA07_9ZZZZ</name>
<evidence type="ECO:0000313" key="1">
    <source>
        <dbReference type="EMBL" id="CBI04033.1"/>
    </source>
</evidence>
<accession>E6QA07</accession>
<reference evidence="1" key="1">
    <citation type="submission" date="2009-10" db="EMBL/GenBank/DDBJ databases">
        <title>Diversity of trophic interactions inside an arsenic-rich microbial ecosystem.</title>
        <authorList>
            <person name="Bertin P.N."/>
            <person name="Heinrich-Salmeron A."/>
            <person name="Pelletier E."/>
            <person name="Goulhen-Chollet F."/>
            <person name="Arsene-Ploetze F."/>
            <person name="Gallien S."/>
            <person name="Calteau A."/>
            <person name="Vallenet D."/>
            <person name="Casiot C."/>
            <person name="Chane-Woon-Ming B."/>
            <person name="Giloteaux L."/>
            <person name="Barakat M."/>
            <person name="Bonnefoy V."/>
            <person name="Bruneel O."/>
            <person name="Chandler M."/>
            <person name="Cleiss J."/>
            <person name="Duran R."/>
            <person name="Elbaz-Poulichet F."/>
            <person name="Fonknechten N."/>
            <person name="Lauga B."/>
            <person name="Mornico D."/>
            <person name="Ortet P."/>
            <person name="Schaeffer C."/>
            <person name="Siguier P."/>
            <person name="Alexander Thil Smith A."/>
            <person name="Van Dorsselaer A."/>
            <person name="Weissenbach J."/>
            <person name="Medigue C."/>
            <person name="Le Paslier D."/>
        </authorList>
    </citation>
    <scope>NUCLEOTIDE SEQUENCE</scope>
</reference>
<dbReference type="EMBL" id="CABP01000041">
    <property type="protein sequence ID" value="CBI04033.1"/>
    <property type="molecule type" value="Genomic_DNA"/>
</dbReference>
<comment type="caution">
    <text evidence="1">The sequence shown here is derived from an EMBL/GenBank/DDBJ whole genome shotgun (WGS) entry which is preliminary data.</text>
</comment>
<sequence length="93" mass="10733">MDVKEVVESAKHYIMDIYQEEKITNVGLEEVDFDEKNNVWFVTIGFSRPWDEPRNPLAALAGQGAYVKRTFKTVRVLDKDGKIRSIKNRESAT</sequence>
<proteinExistence type="predicted"/>
<dbReference type="AlphaFoldDB" id="E6QA07"/>